<dbReference type="SMART" id="SM00280">
    <property type="entry name" value="KAZAL"/>
    <property type="match status" value="1"/>
</dbReference>
<dbReference type="CDD" id="cd00104">
    <property type="entry name" value="KAZAL_FS"/>
    <property type="match status" value="1"/>
</dbReference>
<dbReference type="STRING" id="62324.A0A182R8M9"/>
<proteinExistence type="predicted"/>
<dbReference type="VEuPathDB" id="VectorBase:AFUN002538"/>
<dbReference type="InterPro" id="IPR036058">
    <property type="entry name" value="Kazal_dom_sf"/>
</dbReference>
<feature type="domain" description="Kazal-like" evidence="2">
    <location>
        <begin position="18"/>
        <end position="71"/>
    </location>
</feature>
<evidence type="ECO:0000259" key="2">
    <source>
        <dbReference type="PROSITE" id="PS51465"/>
    </source>
</evidence>
<dbReference type="AlphaFoldDB" id="A0A182R8M9"/>
<evidence type="ECO:0000313" key="3">
    <source>
        <dbReference type="EnsemblMetazoa" id="AFUN002538-PA"/>
    </source>
</evidence>
<dbReference type="Pfam" id="PF00050">
    <property type="entry name" value="Kazal_1"/>
    <property type="match status" value="1"/>
</dbReference>
<dbReference type="InterPro" id="IPR053265">
    <property type="entry name" value="Serpin"/>
</dbReference>
<dbReference type="PROSITE" id="PS51465">
    <property type="entry name" value="KAZAL_2"/>
    <property type="match status" value="1"/>
</dbReference>
<evidence type="ECO:0000256" key="1">
    <source>
        <dbReference type="SAM" id="SignalP"/>
    </source>
</evidence>
<dbReference type="InterPro" id="IPR002350">
    <property type="entry name" value="Kazal_dom"/>
</dbReference>
<reference evidence="3" key="1">
    <citation type="submission" date="2020-05" db="UniProtKB">
        <authorList>
            <consortium name="EnsemblMetazoa"/>
        </authorList>
    </citation>
    <scope>IDENTIFICATION</scope>
    <source>
        <strain evidence="3">FUMOZ</strain>
    </source>
</reference>
<dbReference type="PANTHER" id="PTHR21131">
    <property type="entry name" value="SERINE-TYPE ENDOPEPTIDASE INHIBITOR"/>
    <property type="match status" value="1"/>
</dbReference>
<protein>
    <submittedName>
        <fullName evidence="3">Kazal-like domain-containing protein</fullName>
    </submittedName>
</protein>
<dbReference type="SUPFAM" id="SSF100895">
    <property type="entry name" value="Kazal-type serine protease inhibitors"/>
    <property type="match status" value="1"/>
</dbReference>
<dbReference type="PROSITE" id="PS00282">
    <property type="entry name" value="KAZAL_1"/>
    <property type="match status" value="1"/>
</dbReference>
<feature type="signal peptide" evidence="1">
    <location>
        <begin position="1"/>
        <end position="20"/>
    </location>
</feature>
<dbReference type="GO" id="GO:0005615">
    <property type="term" value="C:extracellular space"/>
    <property type="evidence" value="ECO:0007669"/>
    <property type="project" value="TreeGrafter"/>
</dbReference>
<keyword evidence="1" id="KW-0732">Signal</keyword>
<dbReference type="PANTHER" id="PTHR21131:SF0">
    <property type="entry name" value="GEO10195P1-RELATED"/>
    <property type="match status" value="1"/>
</dbReference>
<organism evidence="3">
    <name type="scientific">Anopheles funestus</name>
    <name type="common">African malaria mosquito</name>
    <dbReference type="NCBI Taxonomy" id="62324"/>
    <lineage>
        <taxon>Eukaryota</taxon>
        <taxon>Metazoa</taxon>
        <taxon>Ecdysozoa</taxon>
        <taxon>Arthropoda</taxon>
        <taxon>Hexapoda</taxon>
        <taxon>Insecta</taxon>
        <taxon>Pterygota</taxon>
        <taxon>Neoptera</taxon>
        <taxon>Endopterygota</taxon>
        <taxon>Diptera</taxon>
        <taxon>Nematocera</taxon>
        <taxon>Culicoidea</taxon>
        <taxon>Culicidae</taxon>
        <taxon>Anophelinae</taxon>
        <taxon>Anopheles</taxon>
    </lineage>
</organism>
<name>A0A182R8M9_ANOFN</name>
<dbReference type="EnsemblMetazoa" id="AFUN002538-RA">
    <property type="protein sequence ID" value="AFUN002538-PA"/>
    <property type="gene ID" value="AFUN002538"/>
</dbReference>
<dbReference type="Gene3D" id="3.30.60.30">
    <property type="match status" value="1"/>
</dbReference>
<feature type="chain" id="PRO_5021506138" evidence="1">
    <location>
        <begin position="21"/>
        <end position="77"/>
    </location>
</feature>
<sequence>MRFLSCLSLVVLALVLSVNADPPCSCSRIYRPVCGTDLKTYANQCVLDCRMISNYGLKIDLKLLRDGHCNDLDQVEE</sequence>
<accession>A0A182R8M9</accession>